<reference evidence="2 3" key="1">
    <citation type="submission" date="2015-11" db="EMBL/GenBank/DDBJ databases">
        <title>Draft genome sequence of Agrobacterium sp. R89-1.</title>
        <authorList>
            <person name="Zahradnik J."/>
            <person name="Kyslikova E."/>
            <person name="Palyzova A."/>
            <person name="Kyslik P."/>
        </authorList>
    </citation>
    <scope>NUCLEOTIDE SEQUENCE [LARGE SCALE GENOMIC DNA]</scope>
    <source>
        <strain evidence="2 3">R89-1</strain>
    </source>
</reference>
<keyword evidence="3" id="KW-1185">Reference proteome</keyword>
<accession>A0A135P7N2</accession>
<name>A0A135P7N2_9HYPH</name>
<sequence>MNDQQNIEDNSVLTGSLNNAKEVFREAARNIGARWSYGDIKRDSDPTLAINRIGNGYFVPNFTPKFKVRRDAVFFLIGSCFARELEIPLLKMKRDVPSRLEDIEGNPLFLHKNGVSIHQYFNRYNVPSIAEEVENISSRVGCTLEDKLIYESADGQYDDLHYTPAAVAGDMVTILERRKWLWKRLSEGYARADVVVLTLGLSEAWFDTKSGKYLNVVSSPQMLRRYSDDLQIRFIGFTEAQRYLGPAIDRLRKDGKKVVLTVSPVPLQNTFLGEDIVIANHASKSNLRALAVEVAQNNEDVDYFPSFEMVHFSDKSMAWKSDGRHVQMGMIEAITSKALSSYLQQ</sequence>
<evidence type="ECO:0000313" key="3">
    <source>
        <dbReference type="Proteomes" id="UP000070498"/>
    </source>
</evidence>
<dbReference type="EMBL" id="LNUW01000005">
    <property type="protein sequence ID" value="KXG87406.1"/>
    <property type="molecule type" value="Genomic_DNA"/>
</dbReference>
<gene>
    <name evidence="2" type="ORF">ATO67_19010</name>
</gene>
<protein>
    <recommendedName>
        <fullName evidence="1">GSCFA domain-containing protein</fullName>
    </recommendedName>
</protein>
<evidence type="ECO:0000259" key="1">
    <source>
        <dbReference type="Pfam" id="PF08885"/>
    </source>
</evidence>
<dbReference type="RefSeq" id="WP_067652883.1">
    <property type="nucleotide sequence ID" value="NZ_KQ961035.1"/>
</dbReference>
<comment type="caution">
    <text evidence="2">The sequence shown here is derived from an EMBL/GenBank/DDBJ whole genome shotgun (WGS) entry which is preliminary data.</text>
</comment>
<feature type="domain" description="GSCFA" evidence="1">
    <location>
        <begin position="74"/>
        <end position="336"/>
    </location>
</feature>
<dbReference type="STRING" id="2052828.ATO67_19010"/>
<dbReference type="Pfam" id="PF08885">
    <property type="entry name" value="GSCFA"/>
    <property type="match status" value="1"/>
</dbReference>
<dbReference type="AlphaFoldDB" id="A0A135P7N2"/>
<evidence type="ECO:0000313" key="2">
    <source>
        <dbReference type="EMBL" id="KXG87406.1"/>
    </source>
</evidence>
<proteinExistence type="predicted"/>
<dbReference type="Proteomes" id="UP000070498">
    <property type="component" value="Unassembled WGS sequence"/>
</dbReference>
<dbReference type="SUPFAM" id="SSF52266">
    <property type="entry name" value="SGNH hydrolase"/>
    <property type="match status" value="1"/>
</dbReference>
<dbReference type="InterPro" id="IPR014982">
    <property type="entry name" value="GSCFA"/>
</dbReference>
<organism evidence="2 3">
    <name type="scientific">Agrobacterium bohemicum</name>
    <dbReference type="NCBI Taxonomy" id="2052828"/>
    <lineage>
        <taxon>Bacteria</taxon>
        <taxon>Pseudomonadati</taxon>
        <taxon>Pseudomonadota</taxon>
        <taxon>Alphaproteobacteria</taxon>
        <taxon>Hyphomicrobiales</taxon>
        <taxon>Rhizobiaceae</taxon>
        <taxon>Rhizobium/Agrobacterium group</taxon>
        <taxon>Agrobacterium</taxon>
    </lineage>
</organism>